<dbReference type="Proteomes" id="UP000072741">
    <property type="component" value="Unassembled WGS sequence"/>
</dbReference>
<sequence>MGALQDHLASEPRAACAPEALSDQLLVLLVRATIAAGHLNQLIGGQDKFESGFVRRRFGDVYVRMAVHTEAS</sequence>
<accession>A0A147GL07</accession>
<evidence type="ECO:0000313" key="1">
    <source>
        <dbReference type="EMBL" id="KTT11518.1"/>
    </source>
</evidence>
<keyword evidence="2" id="KW-1185">Reference proteome</keyword>
<reference evidence="1 2" key="1">
    <citation type="journal article" date="2016" name="Front. Microbiol.">
        <title>Genomic Resource of Rice Seed Associated Bacteria.</title>
        <authorList>
            <person name="Midha S."/>
            <person name="Bansal K."/>
            <person name="Sharma S."/>
            <person name="Kumar N."/>
            <person name="Patil P.P."/>
            <person name="Chaudhry V."/>
            <person name="Patil P.B."/>
        </authorList>
    </citation>
    <scope>NUCLEOTIDE SEQUENCE [LARGE SCALE GENOMIC DNA]</scope>
    <source>
        <strain evidence="1 2">NS331</strain>
    </source>
</reference>
<gene>
    <name evidence="1" type="ORF">NS331_24795</name>
</gene>
<evidence type="ECO:0000313" key="2">
    <source>
        <dbReference type="Proteomes" id="UP000072741"/>
    </source>
</evidence>
<comment type="caution">
    <text evidence="1">The sequence shown here is derived from an EMBL/GenBank/DDBJ whole genome shotgun (WGS) entry which is preliminary data.</text>
</comment>
<proteinExistence type="predicted"/>
<organism evidence="1 2">
    <name type="scientific">Pseudacidovorax intermedius</name>
    <dbReference type="NCBI Taxonomy" id="433924"/>
    <lineage>
        <taxon>Bacteria</taxon>
        <taxon>Pseudomonadati</taxon>
        <taxon>Pseudomonadota</taxon>
        <taxon>Betaproteobacteria</taxon>
        <taxon>Burkholderiales</taxon>
        <taxon>Comamonadaceae</taxon>
        <taxon>Pseudacidovorax</taxon>
    </lineage>
</organism>
<protein>
    <submittedName>
        <fullName evidence="1">Uncharacterized protein</fullName>
    </submittedName>
</protein>
<dbReference type="EMBL" id="LDSL01000228">
    <property type="protein sequence ID" value="KTT11518.1"/>
    <property type="molecule type" value="Genomic_DNA"/>
</dbReference>
<name>A0A147GL07_9BURK</name>
<dbReference type="AlphaFoldDB" id="A0A147GL07"/>